<dbReference type="eggNOG" id="COG0640">
    <property type="taxonomic scope" value="Bacteria"/>
</dbReference>
<dbReference type="STRING" id="595494.Tola_0736"/>
<dbReference type="AlphaFoldDB" id="C4LBC9"/>
<proteinExistence type="predicted"/>
<dbReference type="HOGENOM" id="CLU_176097_1_0_6"/>
<feature type="region of interest" description="Disordered" evidence="1">
    <location>
        <begin position="76"/>
        <end position="96"/>
    </location>
</feature>
<gene>
    <name evidence="2" type="ordered locus">Tola_0736</name>
</gene>
<evidence type="ECO:0000256" key="1">
    <source>
        <dbReference type="SAM" id="MobiDB-lite"/>
    </source>
</evidence>
<protein>
    <recommendedName>
        <fullName evidence="4">ArsR family transcriptional regulator</fullName>
    </recommendedName>
</protein>
<organism evidence="2 3">
    <name type="scientific">Tolumonas auensis (strain DSM 9187 / NBRC 110442 / TA 4)</name>
    <dbReference type="NCBI Taxonomy" id="595494"/>
    <lineage>
        <taxon>Bacteria</taxon>
        <taxon>Pseudomonadati</taxon>
        <taxon>Pseudomonadota</taxon>
        <taxon>Gammaproteobacteria</taxon>
        <taxon>Aeromonadales</taxon>
        <taxon>Aeromonadaceae</taxon>
        <taxon>Tolumonas</taxon>
    </lineage>
</organism>
<dbReference type="SUPFAM" id="SSF46785">
    <property type="entry name" value="Winged helix' DNA-binding domain"/>
    <property type="match status" value="1"/>
</dbReference>
<dbReference type="InterPro" id="IPR036390">
    <property type="entry name" value="WH_DNA-bd_sf"/>
</dbReference>
<accession>C4LBC9</accession>
<dbReference type="Proteomes" id="UP000009073">
    <property type="component" value="Chromosome"/>
</dbReference>
<keyword evidence="3" id="KW-1185">Reference proteome</keyword>
<dbReference type="EMBL" id="CP001616">
    <property type="protein sequence ID" value="ACQ92364.1"/>
    <property type="molecule type" value="Genomic_DNA"/>
</dbReference>
<evidence type="ECO:0008006" key="4">
    <source>
        <dbReference type="Google" id="ProtNLM"/>
    </source>
</evidence>
<reference evidence="2 3" key="2">
    <citation type="journal article" date="2011" name="Stand. Genomic Sci.">
        <title>Complete genome sequence of Tolumonas auensis type strain (TA 4).</title>
        <authorList>
            <person name="Chertkov O."/>
            <person name="Copeland A."/>
            <person name="Lucas S."/>
            <person name="Lapidus A."/>
            <person name="Berry K.W."/>
            <person name="Detter J.C."/>
            <person name="Del Rio T.G."/>
            <person name="Hammon N."/>
            <person name="Dalin E."/>
            <person name="Tice H."/>
            <person name="Pitluck S."/>
            <person name="Richardson P."/>
            <person name="Bruce D."/>
            <person name="Goodwin L."/>
            <person name="Han C."/>
            <person name="Tapia R."/>
            <person name="Saunders E."/>
            <person name="Schmutz J."/>
            <person name="Brettin T."/>
            <person name="Larimer F."/>
            <person name="Land M."/>
            <person name="Hauser L."/>
            <person name="Spring S."/>
            <person name="Rohde M."/>
            <person name="Kyrpides N.C."/>
            <person name="Ivanova N."/>
            <person name="Goker M."/>
            <person name="Beller H.R."/>
            <person name="Klenk H.P."/>
            <person name="Woyke T."/>
        </authorList>
    </citation>
    <scope>NUCLEOTIDE SEQUENCE [LARGE SCALE GENOMIC DNA]</scope>
    <source>
        <strain evidence="3">DSM 9187 / TA4</strain>
    </source>
</reference>
<dbReference type="RefSeq" id="WP_012728963.1">
    <property type="nucleotide sequence ID" value="NC_012691.1"/>
</dbReference>
<name>C4LBC9_TOLAT</name>
<evidence type="ECO:0000313" key="2">
    <source>
        <dbReference type="EMBL" id="ACQ92364.1"/>
    </source>
</evidence>
<evidence type="ECO:0000313" key="3">
    <source>
        <dbReference type="Proteomes" id="UP000009073"/>
    </source>
</evidence>
<reference evidence="3" key="1">
    <citation type="submission" date="2009-05" db="EMBL/GenBank/DDBJ databases">
        <title>Complete sequence of Tolumonas auensis DSM 9187.</title>
        <authorList>
            <consortium name="US DOE Joint Genome Institute"/>
            <person name="Lucas S."/>
            <person name="Copeland A."/>
            <person name="Lapidus A."/>
            <person name="Glavina del Rio T."/>
            <person name="Tice H."/>
            <person name="Bruce D."/>
            <person name="Goodwin L."/>
            <person name="Pitluck S."/>
            <person name="Chertkov O."/>
            <person name="Brettin T."/>
            <person name="Detter J.C."/>
            <person name="Han C."/>
            <person name="Larimer F."/>
            <person name="Land M."/>
            <person name="Hauser L."/>
            <person name="Kyrpides N."/>
            <person name="Mikhailova N."/>
            <person name="Spring S."/>
            <person name="Beller H."/>
        </authorList>
    </citation>
    <scope>NUCLEOTIDE SEQUENCE [LARGE SCALE GENOMIC DNA]</scope>
    <source>
        <strain evidence="3">DSM 9187 / TA4</strain>
    </source>
</reference>
<dbReference type="KEGG" id="tau:Tola_0736"/>
<sequence>MMKDLLDADQRLVILRSLVDAGGEANESILQDCLDVFGHRVSRDQVRTHITWLAEQGLVVIENIGSYMVANLTGRGQDVSEGRSAVPGVKKPRPRG</sequence>